<gene>
    <name evidence="2" type="ORF">H1Q58_12205</name>
</gene>
<name>A0A7D7RKW5_PLAMR</name>
<dbReference type="EMBL" id="CP059540">
    <property type="protein sequence ID" value="QMT16724.1"/>
    <property type="molecule type" value="Genomic_DNA"/>
</dbReference>
<dbReference type="Proteomes" id="UP000514716">
    <property type="component" value="Chromosome"/>
</dbReference>
<accession>A0A7D7RKW5</accession>
<reference evidence="2 3" key="1">
    <citation type="submission" date="2020-07" db="EMBL/GenBank/DDBJ databases">
        <title>Screening of a cold-adapted Planococcus bacterium producing protease in traditional shrimp paste and protease identification by genome sequencing.</title>
        <authorList>
            <person name="Gao R."/>
            <person name="Leng W."/>
            <person name="Chu Q."/>
            <person name="Wu X."/>
            <person name="Liu H."/>
            <person name="Li X."/>
        </authorList>
    </citation>
    <scope>NUCLEOTIDE SEQUENCE [LARGE SCALE GENOMIC DNA]</scope>
    <source>
        <strain evidence="2 3">XJ11</strain>
    </source>
</reference>
<feature type="region of interest" description="Disordered" evidence="1">
    <location>
        <begin position="1"/>
        <end position="21"/>
    </location>
</feature>
<evidence type="ECO:0000313" key="2">
    <source>
        <dbReference type="EMBL" id="QMT16724.1"/>
    </source>
</evidence>
<evidence type="ECO:0000313" key="3">
    <source>
        <dbReference type="Proteomes" id="UP000514716"/>
    </source>
</evidence>
<evidence type="ECO:0000256" key="1">
    <source>
        <dbReference type="SAM" id="MobiDB-lite"/>
    </source>
</evidence>
<dbReference type="KEGG" id="pdec:H1Q58_12205"/>
<dbReference type="RefSeq" id="WP_182091668.1">
    <property type="nucleotide sequence ID" value="NZ_CP059540.1"/>
</dbReference>
<dbReference type="AlphaFoldDB" id="A0A7D7RKW5"/>
<organism evidence="2 3">
    <name type="scientific">Planococcus maritimus</name>
    <dbReference type="NCBI Taxonomy" id="192421"/>
    <lineage>
        <taxon>Bacteria</taxon>
        <taxon>Bacillati</taxon>
        <taxon>Bacillota</taxon>
        <taxon>Bacilli</taxon>
        <taxon>Bacillales</taxon>
        <taxon>Caryophanaceae</taxon>
        <taxon>Planococcus</taxon>
    </lineage>
</organism>
<keyword evidence="3" id="KW-1185">Reference proteome</keyword>
<proteinExistence type="predicted"/>
<protein>
    <submittedName>
        <fullName evidence="2">Uncharacterized protein</fullName>
    </submittedName>
</protein>
<sequence length="135" mass="14857">MMNMQQVISPSDKIKKQTDAAATAPLQIGESGIPETGEHKAPQLYIGLPMERGVSVQLYRDEQLGVNEAEILIPVDQVARLTRALIEHPLLLPTSYAQSSQVNDGQHILRIASKEALTDFVERLTDALDVLARTK</sequence>